<accession>A0ABW4IF95</accession>
<organism evidence="4 5">
    <name type="scientific">Pseudopedobacter beijingensis</name>
    <dbReference type="NCBI Taxonomy" id="1207056"/>
    <lineage>
        <taxon>Bacteria</taxon>
        <taxon>Pseudomonadati</taxon>
        <taxon>Bacteroidota</taxon>
        <taxon>Sphingobacteriia</taxon>
        <taxon>Sphingobacteriales</taxon>
        <taxon>Sphingobacteriaceae</taxon>
        <taxon>Pseudopedobacter</taxon>
    </lineage>
</organism>
<dbReference type="EMBL" id="JBHUDG010000018">
    <property type="protein sequence ID" value="MFD1630647.1"/>
    <property type="molecule type" value="Genomic_DNA"/>
</dbReference>
<dbReference type="PANTHER" id="PTHR30273:SF2">
    <property type="entry name" value="PROTEIN FECR"/>
    <property type="match status" value="1"/>
</dbReference>
<feature type="domain" description="Protein FecR C-terminal" evidence="3">
    <location>
        <begin position="249"/>
        <end position="316"/>
    </location>
</feature>
<reference evidence="5" key="1">
    <citation type="journal article" date="2019" name="Int. J. Syst. Evol. Microbiol.">
        <title>The Global Catalogue of Microorganisms (GCM) 10K type strain sequencing project: providing services to taxonomists for standard genome sequencing and annotation.</title>
        <authorList>
            <consortium name="The Broad Institute Genomics Platform"/>
            <consortium name="The Broad Institute Genome Sequencing Center for Infectious Disease"/>
            <person name="Wu L."/>
            <person name="Ma J."/>
        </authorList>
    </citation>
    <scope>NUCLEOTIDE SEQUENCE [LARGE SCALE GENOMIC DNA]</scope>
    <source>
        <strain evidence="5">CCUG 53762</strain>
    </source>
</reference>
<protein>
    <submittedName>
        <fullName evidence="4">FecR family protein</fullName>
    </submittedName>
</protein>
<dbReference type="Pfam" id="PF04773">
    <property type="entry name" value="FecR"/>
    <property type="match status" value="1"/>
</dbReference>
<dbReference type="InterPro" id="IPR012373">
    <property type="entry name" value="Ferrdict_sens_TM"/>
</dbReference>
<dbReference type="PIRSF" id="PIRSF018266">
    <property type="entry name" value="FecR"/>
    <property type="match status" value="1"/>
</dbReference>
<dbReference type="InterPro" id="IPR006860">
    <property type="entry name" value="FecR"/>
</dbReference>
<evidence type="ECO:0000259" key="2">
    <source>
        <dbReference type="Pfam" id="PF04773"/>
    </source>
</evidence>
<dbReference type="Pfam" id="PF16344">
    <property type="entry name" value="FecR_C"/>
    <property type="match status" value="1"/>
</dbReference>
<feature type="domain" description="FecR protein" evidence="2">
    <location>
        <begin position="109"/>
        <end position="198"/>
    </location>
</feature>
<dbReference type="RefSeq" id="WP_379663022.1">
    <property type="nucleotide sequence ID" value="NZ_JBHUDG010000018.1"/>
</dbReference>
<evidence type="ECO:0000313" key="5">
    <source>
        <dbReference type="Proteomes" id="UP001597118"/>
    </source>
</evidence>
<dbReference type="Gene3D" id="3.55.50.30">
    <property type="match status" value="1"/>
</dbReference>
<gene>
    <name evidence="4" type="ORF">ACFSAH_12210</name>
</gene>
<evidence type="ECO:0000256" key="1">
    <source>
        <dbReference type="SAM" id="Phobius"/>
    </source>
</evidence>
<keyword evidence="1" id="KW-1133">Transmembrane helix</keyword>
<comment type="caution">
    <text evidence="4">The sequence shown here is derived from an EMBL/GenBank/DDBJ whole genome shotgun (WGS) entry which is preliminary data.</text>
</comment>
<feature type="transmembrane region" description="Helical" evidence="1">
    <location>
        <begin position="68"/>
        <end position="86"/>
    </location>
</feature>
<evidence type="ECO:0000313" key="4">
    <source>
        <dbReference type="EMBL" id="MFD1630647.1"/>
    </source>
</evidence>
<keyword evidence="1" id="KW-0472">Membrane</keyword>
<evidence type="ECO:0000259" key="3">
    <source>
        <dbReference type="Pfam" id="PF16344"/>
    </source>
</evidence>
<keyword evidence="1" id="KW-0812">Transmembrane</keyword>
<proteinExistence type="predicted"/>
<keyword evidence="5" id="KW-1185">Reference proteome</keyword>
<dbReference type="InterPro" id="IPR032508">
    <property type="entry name" value="FecR_C"/>
</dbReference>
<dbReference type="Proteomes" id="UP001597118">
    <property type="component" value="Unassembled WGS sequence"/>
</dbReference>
<dbReference type="Gene3D" id="2.60.120.1440">
    <property type="match status" value="1"/>
</dbReference>
<dbReference type="PANTHER" id="PTHR30273">
    <property type="entry name" value="PERIPLASMIC SIGNAL SENSOR AND SIGMA FACTOR ACTIVATOR FECR-RELATED"/>
    <property type="match status" value="1"/>
</dbReference>
<name>A0ABW4IF95_9SPHI</name>
<sequence length="323" mass="37063">MSTEAYKELLKRYLDGKCTEEEKVLVEEWYATLNSTQKLTDTAYIQLENKIWEKVAEQTQEQKPQSRIWLKIAAAVLIFTLGLWYANNNKLTPVTYMLSSNHVKTENKSNHIQNIALSDGTQVTLYPNSTLYYSSQFTGNTREVYLDGKAFFDVASNKQKPFYVKNHHNTIHVLGTSFMVESFKKLDKNSIEVFTGKVWVKENLDEKELILTPNMKVSYNTVTKNFEEGIVQSPKPLDQQKDAITDHSFKFNEAPLTQIIGSLEDTYGLHIEMENPQLEKCTFTGNLEDENLFKKLELLCTTLGAKYEVKNTTIYIKGSGCNQ</sequence>